<evidence type="ECO:0000256" key="1">
    <source>
        <dbReference type="ARBA" id="ARBA00004141"/>
    </source>
</evidence>
<gene>
    <name evidence="8" type="primary">slc29a4</name>
    <name evidence="8" type="ORF">B7P43_G16045</name>
</gene>
<feature type="transmembrane region" description="Helical" evidence="7">
    <location>
        <begin position="139"/>
        <end position="160"/>
    </location>
</feature>
<keyword evidence="6 7" id="KW-0472">Membrane</keyword>
<accession>A0A2J7RLX5</accession>
<dbReference type="InterPro" id="IPR002259">
    <property type="entry name" value="Eqnu_transpt"/>
</dbReference>
<comment type="similarity">
    <text evidence="2">Belongs to the SLC29A/ENT transporter (TC 2.A.57) family.</text>
</comment>
<dbReference type="FunCoup" id="A0A2J7RLX5">
    <property type="interactions" value="141"/>
</dbReference>
<evidence type="ECO:0000256" key="6">
    <source>
        <dbReference type="ARBA" id="ARBA00023136"/>
    </source>
</evidence>
<dbReference type="EMBL" id="NEVH01002587">
    <property type="protein sequence ID" value="PNF41836.1"/>
    <property type="molecule type" value="Genomic_DNA"/>
</dbReference>
<comment type="subcellular location">
    <subcellularLocation>
        <location evidence="1">Membrane</location>
        <topology evidence="1">Multi-pass membrane protein</topology>
    </subcellularLocation>
</comment>
<protein>
    <submittedName>
        <fullName evidence="8">Equilibrative nucleoside transporter 4</fullName>
    </submittedName>
</protein>
<organism evidence="8 9">
    <name type="scientific">Cryptotermes secundus</name>
    <dbReference type="NCBI Taxonomy" id="105785"/>
    <lineage>
        <taxon>Eukaryota</taxon>
        <taxon>Metazoa</taxon>
        <taxon>Ecdysozoa</taxon>
        <taxon>Arthropoda</taxon>
        <taxon>Hexapoda</taxon>
        <taxon>Insecta</taxon>
        <taxon>Pterygota</taxon>
        <taxon>Neoptera</taxon>
        <taxon>Polyneoptera</taxon>
        <taxon>Dictyoptera</taxon>
        <taxon>Blattodea</taxon>
        <taxon>Blattoidea</taxon>
        <taxon>Termitoidae</taxon>
        <taxon>Kalotermitidae</taxon>
        <taxon>Cryptotermitinae</taxon>
        <taxon>Cryptotermes</taxon>
    </lineage>
</organism>
<keyword evidence="5 7" id="KW-1133">Transmembrane helix</keyword>
<dbReference type="SUPFAM" id="SSF103473">
    <property type="entry name" value="MFS general substrate transporter"/>
    <property type="match status" value="1"/>
</dbReference>
<evidence type="ECO:0000313" key="9">
    <source>
        <dbReference type="Proteomes" id="UP000235965"/>
    </source>
</evidence>
<dbReference type="GO" id="GO:0005337">
    <property type="term" value="F:nucleoside transmembrane transporter activity"/>
    <property type="evidence" value="ECO:0007669"/>
    <property type="project" value="InterPro"/>
</dbReference>
<feature type="transmembrane region" description="Helical" evidence="7">
    <location>
        <begin position="400"/>
        <end position="419"/>
    </location>
</feature>
<evidence type="ECO:0000256" key="2">
    <source>
        <dbReference type="ARBA" id="ARBA00007965"/>
    </source>
</evidence>
<feature type="transmembrane region" description="Helical" evidence="7">
    <location>
        <begin position="503"/>
        <end position="523"/>
    </location>
</feature>
<keyword evidence="9" id="KW-1185">Reference proteome</keyword>
<dbReference type="InterPro" id="IPR036259">
    <property type="entry name" value="MFS_trans_sf"/>
</dbReference>
<proteinExistence type="inferred from homology"/>
<feature type="transmembrane region" description="Helical" evidence="7">
    <location>
        <begin position="464"/>
        <end position="483"/>
    </location>
</feature>
<feature type="transmembrane region" description="Helical" evidence="7">
    <location>
        <begin position="431"/>
        <end position="452"/>
    </location>
</feature>
<dbReference type="AlphaFoldDB" id="A0A2J7RLX5"/>
<dbReference type="InParanoid" id="A0A2J7RLX5"/>
<dbReference type="GO" id="GO:0008504">
    <property type="term" value="F:monoamine transmembrane transporter activity"/>
    <property type="evidence" value="ECO:0007669"/>
    <property type="project" value="TreeGrafter"/>
</dbReference>
<feature type="transmembrane region" description="Helical" evidence="7">
    <location>
        <begin position="74"/>
        <end position="96"/>
    </location>
</feature>
<comment type="caution">
    <text evidence="8">The sequence shown here is derived from an EMBL/GenBank/DDBJ whole genome shotgun (WGS) entry which is preliminary data.</text>
</comment>
<evidence type="ECO:0000256" key="5">
    <source>
        <dbReference type="ARBA" id="ARBA00022989"/>
    </source>
</evidence>
<evidence type="ECO:0000313" key="8">
    <source>
        <dbReference type="EMBL" id="PNF41836.1"/>
    </source>
</evidence>
<keyword evidence="4 7" id="KW-0812">Transmembrane</keyword>
<feature type="transmembrane region" description="Helical" evidence="7">
    <location>
        <begin position="367"/>
        <end position="388"/>
    </location>
</feature>
<sequence length="651" mass="69742">MDENLSRGYIQLGKARAANDFRFTNGFSHLSPPVDKCNCIYFALVLAGVGFLLPYNSFIIAVDYFQGKYPGTTIVFDMSLVYIVMAFFAVLANNVLVETLSLNTRITFGYLVSFFTLFFVAICEIGLDMFETSTSYTINLIAVAVVALGCTVQQSSFYGYTSMLPSRYTQAVMAGESAAGFLVSGNRILTKLLLDDPKINTIIFFVMSIGIVALCFCLHQVVRRTDFVQFYITLCRESHKIVLEPTEDVGLMDPLDQADGMIKSQYGVLKLQQSPLATDSGTSSSDNAAAAAAAAAATGHYSPFSFSNPVYEPTAANAPGSGGAEGPTYKVEDVVIRMKSVYGSTQGKAWGGLKRGFIARWEVAKTIWPYMLSIGLAYFVTLCLYPGIESEIISCKFGNWMPVILMAVFNAADLVGKVLASVPYDWSRPQLIVFAWLRTLLVPLLLLCATPRGDPLIPGEGYPMLFSLLLGVTNGLVGSVPMIQAPSRVSEEHRELTGNIMTLSYNIGLTAGSLVAYLLDAILGPSHPNTCKPGGPSLMRPTPDTKIPQVVSTVTMVTPLLTNLSSVVPTEAGSSIAPKQLVGLLNTTVAATTTTAPTTPSTAVTATVLATTVLGIAVHTFSPEQFTPAPTAIINGTSSSGLVTFNTTFTK</sequence>
<evidence type="ECO:0000256" key="4">
    <source>
        <dbReference type="ARBA" id="ARBA00022692"/>
    </source>
</evidence>
<dbReference type="Pfam" id="PF01733">
    <property type="entry name" value="Nucleoside_tran"/>
    <property type="match status" value="2"/>
</dbReference>
<dbReference type="GO" id="GO:0005886">
    <property type="term" value="C:plasma membrane"/>
    <property type="evidence" value="ECO:0007669"/>
    <property type="project" value="TreeGrafter"/>
</dbReference>
<dbReference type="PANTHER" id="PTHR10332">
    <property type="entry name" value="EQUILIBRATIVE NUCLEOSIDE TRANSPORTER"/>
    <property type="match status" value="1"/>
</dbReference>
<evidence type="ECO:0000256" key="3">
    <source>
        <dbReference type="ARBA" id="ARBA00022448"/>
    </source>
</evidence>
<feature type="transmembrane region" description="Helical" evidence="7">
    <location>
        <begin position="202"/>
        <end position="222"/>
    </location>
</feature>
<name>A0A2J7RLX5_9NEOP</name>
<reference evidence="8 9" key="1">
    <citation type="submission" date="2017-12" db="EMBL/GenBank/DDBJ databases">
        <title>Hemimetabolous genomes reveal molecular basis of termite eusociality.</title>
        <authorList>
            <person name="Harrison M.C."/>
            <person name="Jongepier E."/>
            <person name="Robertson H.M."/>
            <person name="Arning N."/>
            <person name="Bitard-Feildel T."/>
            <person name="Chao H."/>
            <person name="Childers C.P."/>
            <person name="Dinh H."/>
            <person name="Doddapaneni H."/>
            <person name="Dugan S."/>
            <person name="Gowin J."/>
            <person name="Greiner C."/>
            <person name="Han Y."/>
            <person name="Hu H."/>
            <person name="Hughes D.S.T."/>
            <person name="Huylmans A.-K."/>
            <person name="Kemena C."/>
            <person name="Kremer L.P.M."/>
            <person name="Lee S.L."/>
            <person name="Lopez-Ezquerra A."/>
            <person name="Mallet L."/>
            <person name="Monroy-Kuhn J.M."/>
            <person name="Moser A."/>
            <person name="Murali S.C."/>
            <person name="Muzny D.M."/>
            <person name="Otani S."/>
            <person name="Piulachs M.-D."/>
            <person name="Poelchau M."/>
            <person name="Qu J."/>
            <person name="Schaub F."/>
            <person name="Wada-Katsumata A."/>
            <person name="Worley K.C."/>
            <person name="Xie Q."/>
            <person name="Ylla G."/>
            <person name="Poulsen M."/>
            <person name="Gibbs R.A."/>
            <person name="Schal C."/>
            <person name="Richards S."/>
            <person name="Belles X."/>
            <person name="Korb J."/>
            <person name="Bornberg-Bauer E."/>
        </authorList>
    </citation>
    <scope>NUCLEOTIDE SEQUENCE [LARGE SCALE GENOMIC DNA]</scope>
    <source>
        <tissue evidence="8">Whole body</tissue>
    </source>
</reference>
<feature type="transmembrane region" description="Helical" evidence="7">
    <location>
        <begin position="108"/>
        <end position="127"/>
    </location>
</feature>
<keyword evidence="3" id="KW-0813">Transport</keyword>
<dbReference type="Proteomes" id="UP000235965">
    <property type="component" value="Unassembled WGS sequence"/>
</dbReference>
<evidence type="ECO:0000256" key="7">
    <source>
        <dbReference type="SAM" id="Phobius"/>
    </source>
</evidence>
<dbReference type="PANTHER" id="PTHR10332:SF10">
    <property type="entry name" value="EQUILIBRATIVE NUCLEOSIDE TRANSPORTER 4"/>
    <property type="match status" value="1"/>
</dbReference>
<feature type="transmembrane region" description="Helical" evidence="7">
    <location>
        <begin position="40"/>
        <end position="62"/>
    </location>
</feature>
<dbReference type="OrthoDB" id="10014563at2759"/>